<dbReference type="Proteomes" id="UP001380186">
    <property type="component" value="Chromosome"/>
</dbReference>
<evidence type="ECO:0000313" key="1">
    <source>
        <dbReference type="EMBL" id="BEV06249.1"/>
    </source>
</evidence>
<name>A0ABN7CK59_9FLAO</name>
<protein>
    <submittedName>
        <fullName evidence="1">Uncharacterized protein</fullName>
    </submittedName>
</protein>
<dbReference type="EMBL" id="AP029022">
    <property type="protein sequence ID" value="BEV06249.1"/>
    <property type="molecule type" value="Genomic_DNA"/>
</dbReference>
<reference evidence="1 2" key="1">
    <citation type="journal article" date="2020" name="Microbes Environ.">
        <title>Synthetic bacterial community of duckweed: a simple and stable system to study plant-microbe interactions.</title>
        <authorList>
            <person name="Ishizawa H."/>
            <person name="Tada M."/>
            <person name="Kuroda M."/>
            <person name="Inoue D."/>
            <person name="Futamata H."/>
            <person name="Ike M."/>
        </authorList>
    </citation>
    <scope>NUCLEOTIDE SEQUENCE [LARGE SCALE GENOMIC DNA]</scope>
    <source>
        <strain evidence="1 2">DW100</strain>
    </source>
</reference>
<evidence type="ECO:0000313" key="2">
    <source>
        <dbReference type="Proteomes" id="UP001380186"/>
    </source>
</evidence>
<sequence>MEQTICLKESSVLIADNILLSKISFSQSYELDEMRFFVRNHKLSPYFPLIRTRDAVKPANGDKTVL</sequence>
<keyword evidence="2" id="KW-1185">Reference proteome</keyword>
<accession>A0ABN7CK59</accession>
<dbReference type="RefSeq" id="WP_338613543.1">
    <property type="nucleotide sequence ID" value="NZ_AP029022.1"/>
</dbReference>
<proteinExistence type="predicted"/>
<gene>
    <name evidence="1" type="ORF">CRDW_36230</name>
</gene>
<organism evidence="1 2">
    <name type="scientific">Chryseobacterium gambrini</name>
    <dbReference type="NCBI Taxonomy" id="373672"/>
    <lineage>
        <taxon>Bacteria</taxon>
        <taxon>Pseudomonadati</taxon>
        <taxon>Bacteroidota</taxon>
        <taxon>Flavobacteriia</taxon>
        <taxon>Flavobacteriales</taxon>
        <taxon>Weeksellaceae</taxon>
        <taxon>Chryseobacterium group</taxon>
        <taxon>Chryseobacterium</taxon>
    </lineage>
</organism>